<evidence type="ECO:0000313" key="5">
    <source>
        <dbReference type="Proteomes" id="UP000289738"/>
    </source>
</evidence>
<dbReference type="STRING" id="3818.A0A445D7U0"/>
<evidence type="ECO:0000313" key="4">
    <source>
        <dbReference type="EMBL" id="RYR59326.1"/>
    </source>
</evidence>
<feature type="domain" description="Leucine-rich repeat-containing N-terminal plant-type" evidence="3">
    <location>
        <begin position="129"/>
        <end position="159"/>
    </location>
</feature>
<organism evidence="4 5">
    <name type="scientific">Arachis hypogaea</name>
    <name type="common">Peanut</name>
    <dbReference type="NCBI Taxonomy" id="3818"/>
    <lineage>
        <taxon>Eukaryota</taxon>
        <taxon>Viridiplantae</taxon>
        <taxon>Streptophyta</taxon>
        <taxon>Embryophyta</taxon>
        <taxon>Tracheophyta</taxon>
        <taxon>Spermatophyta</taxon>
        <taxon>Magnoliopsida</taxon>
        <taxon>eudicotyledons</taxon>
        <taxon>Gunneridae</taxon>
        <taxon>Pentapetalae</taxon>
        <taxon>rosids</taxon>
        <taxon>fabids</taxon>
        <taxon>Fabales</taxon>
        <taxon>Fabaceae</taxon>
        <taxon>Papilionoideae</taxon>
        <taxon>50 kb inversion clade</taxon>
        <taxon>dalbergioids sensu lato</taxon>
        <taxon>Dalbergieae</taxon>
        <taxon>Pterocarpus clade</taxon>
        <taxon>Arachis</taxon>
    </lineage>
</organism>
<dbReference type="EMBL" id="SDMP01000005">
    <property type="protein sequence ID" value="RYR59326.1"/>
    <property type="molecule type" value="Genomic_DNA"/>
</dbReference>
<dbReference type="InterPro" id="IPR013210">
    <property type="entry name" value="LRR_N_plant-typ"/>
</dbReference>
<dbReference type="PANTHER" id="PTHR45693:SF1">
    <property type="entry name" value="TRANSCRIPTION FACTOR PERIANTHIA"/>
    <property type="match status" value="1"/>
</dbReference>
<name>A0A445D7U0_ARAHY</name>
<evidence type="ECO:0000256" key="1">
    <source>
        <dbReference type="ARBA" id="ARBA00022614"/>
    </source>
</evidence>
<gene>
    <name evidence="4" type="ORF">Ahy_A05g025195</name>
</gene>
<keyword evidence="1" id="KW-0433">Leucine-rich repeat</keyword>
<comment type="caution">
    <text evidence="4">The sequence shown here is derived from an EMBL/GenBank/DDBJ whole genome shotgun (WGS) entry which is preliminary data.</text>
</comment>
<protein>
    <recommendedName>
        <fullName evidence="3">Leucine-rich repeat-containing N-terminal plant-type domain-containing protein</fullName>
    </recommendedName>
</protein>
<keyword evidence="5" id="KW-1185">Reference proteome</keyword>
<dbReference type="PANTHER" id="PTHR45693">
    <property type="entry name" value="TRANSCRIPTION FACTOR TGA9"/>
    <property type="match status" value="1"/>
</dbReference>
<dbReference type="InterPro" id="IPR032675">
    <property type="entry name" value="LRR_dom_sf"/>
</dbReference>
<dbReference type="Pfam" id="PF08263">
    <property type="entry name" value="LRRNT_2"/>
    <property type="match status" value="1"/>
</dbReference>
<dbReference type="Gene3D" id="3.80.10.10">
    <property type="entry name" value="Ribonuclease Inhibitor"/>
    <property type="match status" value="1"/>
</dbReference>
<evidence type="ECO:0000256" key="2">
    <source>
        <dbReference type="ARBA" id="ARBA00022737"/>
    </source>
</evidence>
<reference evidence="4 5" key="1">
    <citation type="submission" date="2019-01" db="EMBL/GenBank/DDBJ databases">
        <title>Sequencing of cultivated peanut Arachis hypogaea provides insights into genome evolution and oil improvement.</title>
        <authorList>
            <person name="Chen X."/>
        </authorList>
    </citation>
    <scope>NUCLEOTIDE SEQUENCE [LARGE SCALE GENOMIC DNA]</scope>
    <source>
        <strain evidence="5">cv. Fuhuasheng</strain>
        <tissue evidence="4">Leaves</tissue>
    </source>
</reference>
<dbReference type="Proteomes" id="UP000289738">
    <property type="component" value="Chromosome A05"/>
</dbReference>
<accession>A0A445D7U0</accession>
<sequence>MPSLSIEDVTSSAAAAAAATAARVAQAPSTAALNAVAPFIVTRALSGVLLSYELPPPPLSRCFFSPRRRAGNGKLVVVDSNDQTKLKHEYKKIEAARKSRLRKKAYVQQLENSRVRLAQLEQELQSPNFKNRLTDPAGVLQSWDSTLVNPCTWFYVTCSNDNSVIRVYSTFEICILHAPGIFFYKIREIRQKYDMVTYLLEYIYYPDQTSRTCTLHWIGVRKRVGQCLCPLVKFNRSKSLNILPKIRQKIRMYPVLLQNQLTNYFIFFGSLRNVDSARVLISSTLKYDDSKKCYAYLTEMEKTEQLFSLAFSFHKTCKKCSLFPITLRDIKQHDIIQSMRELLVDWLVEICIM</sequence>
<evidence type="ECO:0000259" key="3">
    <source>
        <dbReference type="Pfam" id="PF08263"/>
    </source>
</evidence>
<keyword evidence="2" id="KW-0677">Repeat</keyword>
<proteinExistence type="predicted"/>
<dbReference type="Gene3D" id="1.20.5.170">
    <property type="match status" value="1"/>
</dbReference>
<dbReference type="AlphaFoldDB" id="A0A445D7U0"/>